<protein>
    <submittedName>
        <fullName evidence="2">Uncharacterized protein</fullName>
    </submittedName>
</protein>
<feature type="compositionally biased region" description="Basic and acidic residues" evidence="1">
    <location>
        <begin position="85"/>
        <end position="96"/>
    </location>
</feature>
<feature type="compositionally biased region" description="Low complexity" evidence="1">
    <location>
        <begin position="97"/>
        <end position="110"/>
    </location>
</feature>
<organism evidence="2 3">
    <name type="scientific">Mycolicibacterium fluoranthenivorans</name>
    <dbReference type="NCBI Taxonomy" id="258505"/>
    <lineage>
        <taxon>Bacteria</taxon>
        <taxon>Bacillati</taxon>
        <taxon>Actinomycetota</taxon>
        <taxon>Actinomycetes</taxon>
        <taxon>Mycobacteriales</taxon>
        <taxon>Mycobacteriaceae</taxon>
        <taxon>Mycolicibacterium</taxon>
    </lineage>
</organism>
<evidence type="ECO:0000256" key="1">
    <source>
        <dbReference type="SAM" id="MobiDB-lite"/>
    </source>
</evidence>
<evidence type="ECO:0000313" key="3">
    <source>
        <dbReference type="Proteomes" id="UP000199707"/>
    </source>
</evidence>
<proteinExistence type="predicted"/>
<gene>
    <name evidence="2" type="ORF">SAMN02799620_00793</name>
</gene>
<accession>A0A1G4VFD9</accession>
<name>A0A1G4VFD9_9MYCO</name>
<sequence>MSGIHKRRGRVLVEFTEDTFDELGEPKRRTGEQVWVDPESAKSFVDIKGVAKRVEDEPEVAAAEVVEDDVEGQAPETSDTVTEVAKVEDEKPEKAPAKAAGKTAGKAAETPVTDVPPVGDA</sequence>
<feature type="region of interest" description="Disordered" evidence="1">
    <location>
        <begin position="67"/>
        <end position="121"/>
    </location>
</feature>
<evidence type="ECO:0000313" key="2">
    <source>
        <dbReference type="EMBL" id="SCX05991.1"/>
    </source>
</evidence>
<dbReference type="STRING" id="1502745.SAMN02799620_00793"/>
<dbReference type="AlphaFoldDB" id="A0A1G4VFD9"/>
<reference evidence="3" key="1">
    <citation type="submission" date="2016-10" db="EMBL/GenBank/DDBJ databases">
        <authorList>
            <person name="Varghese N."/>
            <person name="Submissions S."/>
        </authorList>
    </citation>
    <scope>NUCLEOTIDE SEQUENCE [LARGE SCALE GENOMIC DNA]</scope>
    <source>
        <strain evidence="3">UNC267MFSha1.1M11</strain>
    </source>
</reference>
<dbReference type="Proteomes" id="UP000199707">
    <property type="component" value="Unassembled WGS sequence"/>
</dbReference>
<dbReference type="RefSeq" id="WP_090354048.1">
    <property type="nucleotide sequence ID" value="NZ_FMUB01000002.1"/>
</dbReference>
<dbReference type="EMBL" id="FMUB01000002">
    <property type="protein sequence ID" value="SCX05991.1"/>
    <property type="molecule type" value="Genomic_DNA"/>
</dbReference>